<dbReference type="InterPro" id="IPR050222">
    <property type="entry name" value="MATE_MdtK"/>
</dbReference>
<dbReference type="GO" id="GO:0042910">
    <property type="term" value="F:xenobiotic transmembrane transporter activity"/>
    <property type="evidence" value="ECO:0007669"/>
    <property type="project" value="InterPro"/>
</dbReference>
<keyword evidence="7" id="KW-0406">Ion transport</keyword>
<feature type="transmembrane region" description="Helical" evidence="10">
    <location>
        <begin position="12"/>
        <end position="30"/>
    </location>
</feature>
<evidence type="ECO:0000313" key="12">
    <source>
        <dbReference type="Proteomes" id="UP000283255"/>
    </source>
</evidence>
<protein>
    <recommendedName>
        <fullName evidence="9">Multidrug-efflux transporter</fullName>
    </recommendedName>
</protein>
<dbReference type="InterPro" id="IPR002528">
    <property type="entry name" value="MATE_fam"/>
</dbReference>
<dbReference type="PIRSF" id="PIRSF006603">
    <property type="entry name" value="DinF"/>
    <property type="match status" value="1"/>
</dbReference>
<dbReference type="OrthoDB" id="9780160at2"/>
<feature type="transmembrane region" description="Helical" evidence="10">
    <location>
        <begin position="384"/>
        <end position="403"/>
    </location>
</feature>
<feature type="transmembrane region" description="Helical" evidence="10">
    <location>
        <begin position="274"/>
        <end position="299"/>
    </location>
</feature>
<evidence type="ECO:0000256" key="9">
    <source>
        <dbReference type="ARBA" id="ARBA00031636"/>
    </source>
</evidence>
<evidence type="ECO:0000256" key="5">
    <source>
        <dbReference type="ARBA" id="ARBA00022692"/>
    </source>
</evidence>
<feature type="transmembrane region" description="Helical" evidence="10">
    <location>
        <begin position="352"/>
        <end position="372"/>
    </location>
</feature>
<keyword evidence="6 10" id="KW-1133">Transmembrane helix</keyword>
<feature type="transmembrane region" description="Helical" evidence="10">
    <location>
        <begin position="409"/>
        <end position="436"/>
    </location>
</feature>
<keyword evidence="5 10" id="KW-0812">Transmembrane</keyword>
<evidence type="ECO:0000256" key="7">
    <source>
        <dbReference type="ARBA" id="ARBA00023065"/>
    </source>
</evidence>
<dbReference type="PANTHER" id="PTHR43298">
    <property type="entry name" value="MULTIDRUG RESISTANCE PROTEIN NORM-RELATED"/>
    <property type="match status" value="1"/>
</dbReference>
<reference evidence="11 12" key="1">
    <citation type="submission" date="2018-09" db="EMBL/GenBank/DDBJ databases">
        <authorList>
            <person name="Wang F."/>
        </authorList>
    </citation>
    <scope>NUCLEOTIDE SEQUENCE [LARGE SCALE GENOMIC DNA]</scope>
    <source>
        <strain evidence="11 12">PLHSC7-2</strain>
    </source>
</reference>
<dbReference type="GO" id="GO:0015297">
    <property type="term" value="F:antiporter activity"/>
    <property type="evidence" value="ECO:0007669"/>
    <property type="project" value="UniProtKB-KW"/>
</dbReference>
<feature type="transmembrane region" description="Helical" evidence="10">
    <location>
        <begin position="83"/>
        <end position="107"/>
    </location>
</feature>
<evidence type="ECO:0000256" key="8">
    <source>
        <dbReference type="ARBA" id="ARBA00023136"/>
    </source>
</evidence>
<evidence type="ECO:0000256" key="2">
    <source>
        <dbReference type="ARBA" id="ARBA00022448"/>
    </source>
</evidence>
<sequence>MAYLNQVKQLVKLTWPILFAQIAMTAMGFVDTVMAGNVSATDMAAVAVGSSFWVPSILLLQGLTMALVPIISSLNGSKNLTQVPITTIQALWLTAFVGILLMVGLYFSAHLYYQFDIAPELADLAKGYLHAIIWGMPGFALYLILRNYSEGLSRTIPSMVISFMGLAVNIPANYVFIFGKFGMPALGGVGCGVATALVYTAMGISMLIYVLKDQQLKQFHPFQRFMRPSAKHIKRLFHLGFPIAAATFFEVSLFAMVALLLAPLGASVVASHQVAMNVTSIIFMVPLSIGIAVTIRVGHCMGERDPQQAKLAANAAIGFGLVVAVFTAAFTLMLRHDIAQFYSQDQKVINLAANLLLIATIYQFSDTLQVVAAGILRGYKDTKIILYVTLVAFWMIGFPIGYITSLTDWIIPSLGAQGFWIGFISGLTAAAILLCFRLKKSYAESLSHPV</sequence>
<keyword evidence="12" id="KW-1185">Reference proteome</keyword>
<dbReference type="GO" id="GO:0005886">
    <property type="term" value="C:plasma membrane"/>
    <property type="evidence" value="ECO:0007669"/>
    <property type="project" value="UniProtKB-SubCell"/>
</dbReference>
<feature type="transmembrane region" description="Helical" evidence="10">
    <location>
        <begin position="236"/>
        <end position="262"/>
    </location>
</feature>
<evidence type="ECO:0000313" key="11">
    <source>
        <dbReference type="EMBL" id="RJG41870.1"/>
    </source>
</evidence>
<dbReference type="GO" id="GO:0006811">
    <property type="term" value="P:monoatomic ion transport"/>
    <property type="evidence" value="ECO:0007669"/>
    <property type="project" value="UniProtKB-KW"/>
</dbReference>
<evidence type="ECO:0000256" key="10">
    <source>
        <dbReference type="SAM" id="Phobius"/>
    </source>
</evidence>
<gene>
    <name evidence="11" type="ORF">D1Z90_15985</name>
</gene>
<evidence type="ECO:0000256" key="4">
    <source>
        <dbReference type="ARBA" id="ARBA00022475"/>
    </source>
</evidence>
<dbReference type="NCBIfam" id="TIGR00797">
    <property type="entry name" value="matE"/>
    <property type="match status" value="1"/>
</dbReference>
<dbReference type="Pfam" id="PF01554">
    <property type="entry name" value="MatE"/>
    <property type="match status" value="2"/>
</dbReference>
<evidence type="ECO:0000256" key="3">
    <source>
        <dbReference type="ARBA" id="ARBA00022449"/>
    </source>
</evidence>
<comment type="subcellular location">
    <subcellularLocation>
        <location evidence="1">Cell inner membrane</location>
        <topology evidence="1">Multi-pass membrane protein</topology>
    </subcellularLocation>
</comment>
<evidence type="ECO:0000256" key="1">
    <source>
        <dbReference type="ARBA" id="ARBA00004429"/>
    </source>
</evidence>
<evidence type="ECO:0000256" key="6">
    <source>
        <dbReference type="ARBA" id="ARBA00022989"/>
    </source>
</evidence>
<dbReference type="RefSeq" id="WP_119911792.1">
    <property type="nucleotide sequence ID" value="NZ_QZCH01000024.1"/>
</dbReference>
<feature type="transmembrane region" description="Helical" evidence="10">
    <location>
        <begin position="157"/>
        <end position="179"/>
    </location>
</feature>
<organism evidence="11 12">
    <name type="scientific">Motilimonas pumila</name>
    <dbReference type="NCBI Taxonomy" id="2303987"/>
    <lineage>
        <taxon>Bacteria</taxon>
        <taxon>Pseudomonadati</taxon>
        <taxon>Pseudomonadota</taxon>
        <taxon>Gammaproteobacteria</taxon>
        <taxon>Alteromonadales</taxon>
        <taxon>Alteromonadales genera incertae sedis</taxon>
        <taxon>Motilimonas</taxon>
    </lineage>
</organism>
<feature type="transmembrane region" description="Helical" evidence="10">
    <location>
        <begin position="185"/>
        <end position="211"/>
    </location>
</feature>
<proteinExistence type="predicted"/>
<keyword evidence="8 10" id="KW-0472">Membrane</keyword>
<name>A0A418YBJ4_9GAMM</name>
<keyword evidence="2" id="KW-0813">Transport</keyword>
<feature type="transmembrane region" description="Helical" evidence="10">
    <location>
        <begin position="311"/>
        <end position="332"/>
    </location>
</feature>
<dbReference type="AlphaFoldDB" id="A0A418YBJ4"/>
<accession>A0A418YBJ4</accession>
<feature type="transmembrane region" description="Helical" evidence="10">
    <location>
        <begin position="127"/>
        <end position="145"/>
    </location>
</feature>
<dbReference type="PANTHER" id="PTHR43298:SF2">
    <property type="entry name" value="FMN_FAD EXPORTER YEEO-RELATED"/>
    <property type="match status" value="1"/>
</dbReference>
<dbReference type="InterPro" id="IPR048279">
    <property type="entry name" value="MdtK-like"/>
</dbReference>
<dbReference type="Proteomes" id="UP000283255">
    <property type="component" value="Unassembled WGS sequence"/>
</dbReference>
<dbReference type="CDD" id="cd13131">
    <property type="entry name" value="MATE_NorM_like"/>
    <property type="match status" value="1"/>
</dbReference>
<comment type="caution">
    <text evidence="11">The sequence shown here is derived from an EMBL/GenBank/DDBJ whole genome shotgun (WGS) entry which is preliminary data.</text>
</comment>
<dbReference type="EMBL" id="QZCH01000024">
    <property type="protein sequence ID" value="RJG41870.1"/>
    <property type="molecule type" value="Genomic_DNA"/>
</dbReference>
<reference evidence="11 12" key="2">
    <citation type="submission" date="2019-01" db="EMBL/GenBank/DDBJ databases">
        <title>Motilimonas pumilus sp. nov., isolated from the gut of sea cucumber (Apostichopus japonicus).</title>
        <authorList>
            <person name="Wang F.-Q."/>
            <person name="Ren L.-H."/>
            <person name="Lin Y.-W."/>
            <person name="Sun G.-H."/>
            <person name="Du Z.-J."/>
            <person name="Zhao J.-X."/>
            <person name="Liu X.-J."/>
            <person name="Liu L.-J."/>
        </authorList>
    </citation>
    <scope>NUCLEOTIDE SEQUENCE [LARGE SCALE GENOMIC DNA]</scope>
    <source>
        <strain evidence="11 12">PLHSC7-2</strain>
    </source>
</reference>
<keyword evidence="4" id="KW-1003">Cell membrane</keyword>
<keyword evidence="3" id="KW-0050">Antiport</keyword>
<feature type="transmembrane region" description="Helical" evidence="10">
    <location>
        <begin position="50"/>
        <end position="71"/>
    </location>
</feature>